<organism evidence="1 2">
    <name type="scientific">Kaustia mangrovi</name>
    <dbReference type="NCBI Taxonomy" id="2593653"/>
    <lineage>
        <taxon>Bacteria</taxon>
        <taxon>Pseudomonadati</taxon>
        <taxon>Pseudomonadota</taxon>
        <taxon>Alphaproteobacteria</taxon>
        <taxon>Hyphomicrobiales</taxon>
        <taxon>Parvibaculaceae</taxon>
        <taxon>Kaustia</taxon>
    </lineage>
</organism>
<dbReference type="Proteomes" id="UP000593594">
    <property type="component" value="Chromosome"/>
</dbReference>
<protein>
    <submittedName>
        <fullName evidence="1">Glycerol dehydratase</fullName>
    </submittedName>
</protein>
<evidence type="ECO:0000313" key="1">
    <source>
        <dbReference type="EMBL" id="QPC42493.1"/>
    </source>
</evidence>
<dbReference type="KEGG" id="kmn:HW532_07105"/>
<gene>
    <name evidence="1" type="ORF">HW532_07105</name>
</gene>
<accession>A0A7S8HBS0</accession>
<dbReference type="RefSeq" id="WP_213163727.1">
    <property type="nucleotide sequence ID" value="NZ_CP058214.1"/>
</dbReference>
<dbReference type="AlphaFoldDB" id="A0A7S8HBS0"/>
<evidence type="ECO:0000313" key="2">
    <source>
        <dbReference type="Proteomes" id="UP000593594"/>
    </source>
</evidence>
<reference evidence="1 2" key="1">
    <citation type="submission" date="2020-06" db="EMBL/GenBank/DDBJ databases">
        <title>Genome sequence of 2 isolates from Red Sea Mangroves.</title>
        <authorList>
            <person name="Sefrji F."/>
            <person name="Michoud G."/>
            <person name="Merlino G."/>
            <person name="Daffonchio D."/>
        </authorList>
    </citation>
    <scope>NUCLEOTIDE SEQUENCE [LARGE SCALE GENOMIC DNA]</scope>
    <source>
        <strain evidence="1 2">R1DC25</strain>
    </source>
</reference>
<dbReference type="Gene3D" id="1.10.1510.20">
    <property type="entry name" value="Propanediol/glycerol dehydratase, small subunit"/>
    <property type="match status" value="1"/>
</dbReference>
<dbReference type="SUPFAM" id="SSF47148">
    <property type="entry name" value="Diol dehydratase, gamma subunit"/>
    <property type="match status" value="1"/>
</dbReference>
<dbReference type="Pfam" id="PF02287">
    <property type="entry name" value="Dehydratase_SU"/>
    <property type="match status" value="1"/>
</dbReference>
<dbReference type="EMBL" id="CP058214">
    <property type="protein sequence ID" value="QPC42493.1"/>
    <property type="molecule type" value="Genomic_DNA"/>
</dbReference>
<name>A0A7S8HBS0_9HYPH</name>
<dbReference type="InterPro" id="IPR003207">
    <property type="entry name" value="Ppandiol/glycerol_DeHydtase_su"/>
</dbReference>
<dbReference type="InterPro" id="IPR036091">
    <property type="entry name" value="Prodiol/glycerol_DeHase__sf_su"/>
</dbReference>
<keyword evidence="2" id="KW-1185">Reference proteome</keyword>
<proteinExistence type="predicted"/>
<sequence>MTERLTAQDYPIAEKRPELARGRQGKGLDEITLDALGRGAVALEDLTITADALRRQAEIARSANRPTLAENFERAAELVDVPQDVVMAVYELLRPGRAKSAQDLVEAAAMLRETYGADRMAAFVEEAADVYERRGLFAFRF</sequence>